<evidence type="ECO:0000313" key="2">
    <source>
        <dbReference type="EMBL" id="KAA3466654.1"/>
    </source>
</evidence>
<dbReference type="InterPro" id="IPR013103">
    <property type="entry name" value="RVT_2"/>
</dbReference>
<reference evidence="3" key="1">
    <citation type="journal article" date="2019" name="Plant Biotechnol. J.">
        <title>Genome sequencing of the Australian wild diploid species Gossypium australe highlights disease resistance and delayed gland morphogenesis.</title>
        <authorList>
            <person name="Cai Y."/>
            <person name="Cai X."/>
            <person name="Wang Q."/>
            <person name="Wang P."/>
            <person name="Zhang Y."/>
            <person name="Cai C."/>
            <person name="Xu Y."/>
            <person name="Wang K."/>
            <person name="Zhou Z."/>
            <person name="Wang C."/>
            <person name="Geng S."/>
            <person name="Li B."/>
            <person name="Dong Q."/>
            <person name="Hou Y."/>
            <person name="Wang H."/>
            <person name="Ai P."/>
            <person name="Liu Z."/>
            <person name="Yi F."/>
            <person name="Sun M."/>
            <person name="An G."/>
            <person name="Cheng J."/>
            <person name="Zhang Y."/>
            <person name="Shi Q."/>
            <person name="Xie Y."/>
            <person name="Shi X."/>
            <person name="Chang Y."/>
            <person name="Huang F."/>
            <person name="Chen Y."/>
            <person name="Hong S."/>
            <person name="Mi L."/>
            <person name="Sun Q."/>
            <person name="Zhang L."/>
            <person name="Zhou B."/>
            <person name="Peng R."/>
            <person name="Zhang X."/>
            <person name="Liu F."/>
        </authorList>
    </citation>
    <scope>NUCLEOTIDE SEQUENCE [LARGE SCALE GENOMIC DNA]</scope>
    <source>
        <strain evidence="3">cv. PA1801</strain>
    </source>
</reference>
<protein>
    <submittedName>
        <fullName evidence="2">Retrovirus-related Pol polyprotein from transposon TNT 1-94</fullName>
    </submittedName>
</protein>
<dbReference type="AlphaFoldDB" id="A0A5B6VC74"/>
<evidence type="ECO:0000313" key="3">
    <source>
        <dbReference type="Proteomes" id="UP000325315"/>
    </source>
</evidence>
<dbReference type="Proteomes" id="UP000325315">
    <property type="component" value="Unassembled WGS sequence"/>
</dbReference>
<gene>
    <name evidence="2" type="ORF">EPI10_001728</name>
</gene>
<name>A0A5B6VC74_9ROSI</name>
<comment type="caution">
    <text evidence="2">The sequence shown here is derived from an EMBL/GenBank/DDBJ whole genome shotgun (WGS) entry which is preliminary data.</text>
</comment>
<proteinExistence type="predicted"/>
<keyword evidence="3" id="KW-1185">Reference proteome</keyword>
<organism evidence="2 3">
    <name type="scientific">Gossypium australe</name>
    <dbReference type="NCBI Taxonomy" id="47621"/>
    <lineage>
        <taxon>Eukaryota</taxon>
        <taxon>Viridiplantae</taxon>
        <taxon>Streptophyta</taxon>
        <taxon>Embryophyta</taxon>
        <taxon>Tracheophyta</taxon>
        <taxon>Spermatophyta</taxon>
        <taxon>Magnoliopsida</taxon>
        <taxon>eudicotyledons</taxon>
        <taxon>Gunneridae</taxon>
        <taxon>Pentapetalae</taxon>
        <taxon>rosids</taxon>
        <taxon>malvids</taxon>
        <taxon>Malvales</taxon>
        <taxon>Malvaceae</taxon>
        <taxon>Malvoideae</taxon>
        <taxon>Gossypium</taxon>
    </lineage>
</organism>
<sequence length="168" mass="19361">MIQLMNSQCEEPIPSLKFVNDLVPVTFEEAAQEAEWRTTLKDEITVIKKNETWELVDRPVRKKVIEVKWVFKTKMNPGGPVNRYKARLVVKGFSQQYGVGFTKTFALVASSSEPVIVFKNQMQEKFEILDLGEMTCFLSQEVNQARDAIFINQKGFTIKILRDMHGEL</sequence>
<accession>A0A5B6VC74</accession>
<dbReference type="OrthoDB" id="1749346at2759"/>
<dbReference type="Pfam" id="PF07727">
    <property type="entry name" value="RVT_2"/>
    <property type="match status" value="1"/>
</dbReference>
<evidence type="ECO:0000259" key="1">
    <source>
        <dbReference type="Pfam" id="PF07727"/>
    </source>
</evidence>
<dbReference type="EMBL" id="SMMG02000007">
    <property type="protein sequence ID" value="KAA3466654.1"/>
    <property type="molecule type" value="Genomic_DNA"/>
</dbReference>
<feature type="domain" description="Reverse transcriptase Ty1/copia-type" evidence="1">
    <location>
        <begin position="50"/>
        <end position="110"/>
    </location>
</feature>